<evidence type="ECO:0000256" key="4">
    <source>
        <dbReference type="ARBA" id="ARBA00022598"/>
    </source>
</evidence>
<dbReference type="GO" id="GO:0005524">
    <property type="term" value="F:ATP binding"/>
    <property type="evidence" value="ECO:0007669"/>
    <property type="project" value="UniProtKB-UniRule"/>
</dbReference>
<comment type="similarity">
    <text evidence="2 10">Belongs to the class-I aminoacyl-tRNA synthetase family.</text>
</comment>
<dbReference type="HAMAP" id="MF_00177">
    <property type="entry name" value="Lys_tRNA_synth_class1"/>
    <property type="match status" value="1"/>
</dbReference>
<evidence type="ECO:0000256" key="7">
    <source>
        <dbReference type="ARBA" id="ARBA00022917"/>
    </source>
</evidence>
<keyword evidence="6 10" id="KW-0067">ATP-binding</keyword>
<evidence type="ECO:0000313" key="12">
    <source>
        <dbReference type="Proteomes" id="UP000033632"/>
    </source>
</evidence>
<evidence type="ECO:0000256" key="10">
    <source>
        <dbReference type="HAMAP-Rule" id="MF_00177"/>
    </source>
</evidence>
<dbReference type="Proteomes" id="UP000033632">
    <property type="component" value="Unassembled WGS sequence"/>
</dbReference>
<dbReference type="Gene3D" id="3.40.50.620">
    <property type="entry name" value="HUPs"/>
    <property type="match status" value="2"/>
</dbReference>
<dbReference type="GO" id="GO:0006430">
    <property type="term" value="P:lysyl-tRNA aminoacylation"/>
    <property type="evidence" value="ECO:0007669"/>
    <property type="project" value="UniProtKB-UniRule"/>
</dbReference>
<reference evidence="11 12" key="1">
    <citation type="submission" date="2015-03" db="EMBL/GenBank/DDBJ databases">
        <authorList>
            <person name="Hassan Y.I."/>
            <person name="Lepp D."/>
            <person name="Li X.-Z."/>
            <person name="Zhou T."/>
        </authorList>
    </citation>
    <scope>NUCLEOTIDE SEQUENCE [LARGE SCALE GENOMIC DNA]</scope>
    <source>
        <strain evidence="11 12">BD-c194</strain>
    </source>
</reference>
<evidence type="ECO:0000256" key="3">
    <source>
        <dbReference type="ARBA" id="ARBA00022490"/>
    </source>
</evidence>
<evidence type="ECO:0000256" key="6">
    <source>
        <dbReference type="ARBA" id="ARBA00022840"/>
    </source>
</evidence>
<keyword evidence="7 10" id="KW-0648">Protein biosynthesis</keyword>
<comment type="caution">
    <text evidence="11">The sequence shown here is derived from an EMBL/GenBank/DDBJ whole genome shotgun (WGS) entry which is preliminary data.</text>
</comment>
<keyword evidence="3 10" id="KW-0963">Cytoplasm</keyword>
<proteinExistence type="inferred from homology"/>
<dbReference type="AlphaFoldDB" id="A0A0F5FV00"/>
<evidence type="ECO:0000256" key="5">
    <source>
        <dbReference type="ARBA" id="ARBA00022741"/>
    </source>
</evidence>
<dbReference type="GO" id="GO:0005737">
    <property type="term" value="C:cytoplasm"/>
    <property type="evidence" value="ECO:0007669"/>
    <property type="project" value="UniProtKB-SubCell"/>
</dbReference>
<dbReference type="PATRIC" id="fig|443610.3.peg.3753"/>
<dbReference type="NCBIfam" id="NF001968">
    <property type="entry name" value="PRK00750.1-2"/>
    <property type="match status" value="1"/>
</dbReference>
<dbReference type="EMBL" id="JZEX01000060">
    <property type="protein sequence ID" value="KKB12684.1"/>
    <property type="molecule type" value="Genomic_DNA"/>
</dbReference>
<name>A0A0F5FV00_9HYPH</name>
<protein>
    <recommendedName>
        <fullName evidence="10">Lysine--tRNA ligase</fullName>
        <ecNumber evidence="10">6.1.1.6</ecNumber>
    </recommendedName>
    <alternativeName>
        <fullName evidence="10">Lysyl-tRNA synthetase</fullName>
        <shortName evidence="10">LysRS</shortName>
    </alternativeName>
</protein>
<evidence type="ECO:0000256" key="2">
    <source>
        <dbReference type="ARBA" id="ARBA00005594"/>
    </source>
</evidence>
<comment type="catalytic activity">
    <reaction evidence="9 10">
        <text>tRNA(Lys) + L-lysine + ATP = L-lysyl-tRNA(Lys) + AMP + diphosphate</text>
        <dbReference type="Rhea" id="RHEA:20792"/>
        <dbReference type="Rhea" id="RHEA-COMP:9696"/>
        <dbReference type="Rhea" id="RHEA-COMP:9697"/>
        <dbReference type="ChEBI" id="CHEBI:30616"/>
        <dbReference type="ChEBI" id="CHEBI:32551"/>
        <dbReference type="ChEBI" id="CHEBI:33019"/>
        <dbReference type="ChEBI" id="CHEBI:78442"/>
        <dbReference type="ChEBI" id="CHEBI:78529"/>
        <dbReference type="ChEBI" id="CHEBI:456215"/>
        <dbReference type="EC" id="6.1.1.6"/>
    </reaction>
</comment>
<dbReference type="InterPro" id="IPR020751">
    <property type="entry name" value="aa-tRNA-synth_I_codon-bd_sub2"/>
</dbReference>
<dbReference type="InterPro" id="IPR008925">
    <property type="entry name" value="aa_tRNA-synth_I_cd-bd_sf"/>
</dbReference>
<sequence>MPTLSPLPPLDPAFFDAAQTARAWPFEEARKLVKRLEKSGKQEALFETGYGPSGLPHIGTFGEVARTTMVRTAFRLLTRDEVPTRLICFSDDMDGMRKIPDNVPSRSFLEPYLQRPLTAVPDPWTNEFASFGEHNNAMLRRFLDTFGFDYEFASATDYYKSGKFDAVLLRAAERYDDIMKVMLPTLGAERQATYSPFLPISPTSGRVLYVPMKDVNAKDGTVTFADEDGQDVTVPVTGGHVKMQWKPDFGMRWAALGVDFEMFGKDHQTNAPIYDRICEILGGQAPEHYVYELFLDENGQKISKSKGNGLTIDEWLAYASTESLGLYMFQKPRAAKRLYFDVIPRAVDEYYQFAEAYQGQDVAQRLENPAFHVHFGHPPKVSMPITFSLLLNIVSASNAHDTSVLWGFISRYVKGATPQTEPELDRLATYAVRYFNDRVRPTKVFRAPTEKERAALQDLADQLTPLEGSTNAEELQNLVYEVGKAHQFEPLRDWFGAIYQVLLGADQGPRFGSFVALYGVAETRKLIADALAGKLVSAAA</sequence>
<feature type="binding site" evidence="10">
    <location>
        <position position="304"/>
    </location>
    <ligand>
        <name>ATP</name>
        <dbReference type="ChEBI" id="CHEBI:30616"/>
    </ligand>
</feature>
<accession>A0A0F5FV00</accession>
<keyword evidence="5 10" id="KW-0547">Nucleotide-binding</keyword>
<dbReference type="PANTHER" id="PTHR37940:SF1">
    <property type="entry name" value="LYSINE--TRNA LIGASE"/>
    <property type="match status" value="1"/>
</dbReference>
<dbReference type="Gene3D" id="1.10.10.350">
    <property type="match status" value="1"/>
</dbReference>
<keyword evidence="8 10" id="KW-0030">Aminoacyl-tRNA synthetase</keyword>
<organism evidence="11 12">
    <name type="scientific">Devosia geojensis</name>
    <dbReference type="NCBI Taxonomy" id="443610"/>
    <lineage>
        <taxon>Bacteria</taxon>
        <taxon>Pseudomonadati</taxon>
        <taxon>Pseudomonadota</taxon>
        <taxon>Alphaproteobacteria</taxon>
        <taxon>Hyphomicrobiales</taxon>
        <taxon>Devosiaceae</taxon>
        <taxon>Devosia</taxon>
    </lineage>
</organism>
<dbReference type="SUPFAM" id="SSF52374">
    <property type="entry name" value="Nucleotidylyl transferase"/>
    <property type="match status" value="1"/>
</dbReference>
<dbReference type="InterPro" id="IPR002904">
    <property type="entry name" value="Lys-tRNA-ligase"/>
</dbReference>
<feature type="short sequence motif" description="'HIGH' region" evidence="10">
    <location>
        <begin position="52"/>
        <end position="60"/>
    </location>
</feature>
<dbReference type="PANTHER" id="PTHR37940">
    <property type="entry name" value="LYSINE--TRNA LIGASE"/>
    <property type="match status" value="1"/>
</dbReference>
<evidence type="ECO:0000313" key="11">
    <source>
        <dbReference type="EMBL" id="KKB12684.1"/>
    </source>
</evidence>
<evidence type="ECO:0000256" key="8">
    <source>
        <dbReference type="ARBA" id="ARBA00023146"/>
    </source>
</evidence>
<keyword evidence="12" id="KW-1185">Reference proteome</keyword>
<dbReference type="InterPro" id="IPR014729">
    <property type="entry name" value="Rossmann-like_a/b/a_fold"/>
</dbReference>
<dbReference type="GO" id="GO:0000049">
    <property type="term" value="F:tRNA binding"/>
    <property type="evidence" value="ECO:0007669"/>
    <property type="project" value="InterPro"/>
</dbReference>
<dbReference type="EC" id="6.1.1.6" evidence="10"/>
<dbReference type="InterPro" id="IPR001412">
    <property type="entry name" value="aa-tRNA-synth_I_CS"/>
</dbReference>
<evidence type="ECO:0000256" key="1">
    <source>
        <dbReference type="ARBA" id="ARBA00004496"/>
    </source>
</evidence>
<dbReference type="SUPFAM" id="SSF48163">
    <property type="entry name" value="An anticodon-binding domain of class I aminoacyl-tRNA synthetases"/>
    <property type="match status" value="1"/>
</dbReference>
<gene>
    <name evidence="11" type="primary">lysK</name>
    <name evidence="10" type="synonym">lysS</name>
    <name evidence="11" type="ORF">VE25_06010</name>
</gene>
<dbReference type="Pfam" id="PF01921">
    <property type="entry name" value="tRNA-synt_1f"/>
    <property type="match status" value="1"/>
</dbReference>
<dbReference type="STRING" id="443610.VE25_06010"/>
<dbReference type="PROSITE" id="PS00178">
    <property type="entry name" value="AA_TRNA_LIGASE_I"/>
    <property type="match status" value="1"/>
</dbReference>
<keyword evidence="4 10" id="KW-0436">Ligase</keyword>
<dbReference type="GO" id="GO:0004824">
    <property type="term" value="F:lysine-tRNA ligase activity"/>
    <property type="evidence" value="ECO:0007669"/>
    <property type="project" value="UniProtKB-UniRule"/>
</dbReference>
<comment type="subcellular location">
    <subcellularLocation>
        <location evidence="1 10">Cytoplasm</location>
    </subcellularLocation>
</comment>
<evidence type="ECO:0000256" key="9">
    <source>
        <dbReference type="ARBA" id="ARBA00048573"/>
    </source>
</evidence>
<feature type="short sequence motif" description="'KMSKS' region" evidence="10">
    <location>
        <begin position="301"/>
        <end position="305"/>
    </location>
</feature>
<dbReference type="NCBIfam" id="TIGR00467">
    <property type="entry name" value="lysS_arch"/>
    <property type="match status" value="1"/>
</dbReference>